<protein>
    <submittedName>
        <fullName evidence="11">Flagellar motor protein MotA</fullName>
    </submittedName>
</protein>
<evidence type="ECO:0000256" key="8">
    <source>
        <dbReference type="RuleBase" id="RU004057"/>
    </source>
</evidence>
<feature type="transmembrane region" description="Helical" evidence="9">
    <location>
        <begin position="26"/>
        <end position="47"/>
    </location>
</feature>
<keyword evidence="7 9" id="KW-0472">Membrane</keyword>
<dbReference type="GO" id="GO:0005886">
    <property type="term" value="C:plasma membrane"/>
    <property type="evidence" value="ECO:0007669"/>
    <property type="project" value="UniProtKB-SubCell"/>
</dbReference>
<proteinExistence type="inferred from homology"/>
<dbReference type="EMBL" id="LSZP01000003">
    <property type="protein sequence ID" value="KXU37941.1"/>
    <property type="molecule type" value="Genomic_DNA"/>
</dbReference>
<keyword evidence="4 9" id="KW-0812">Transmembrane</keyword>
<dbReference type="InterPro" id="IPR002898">
    <property type="entry name" value="MotA_ExbB_proton_chnl"/>
</dbReference>
<evidence type="ECO:0000256" key="2">
    <source>
        <dbReference type="ARBA" id="ARBA00022448"/>
    </source>
</evidence>
<evidence type="ECO:0000256" key="4">
    <source>
        <dbReference type="ARBA" id="ARBA00022692"/>
    </source>
</evidence>
<feature type="transmembrane region" description="Helical" evidence="9">
    <location>
        <begin position="125"/>
        <end position="149"/>
    </location>
</feature>
<dbReference type="RefSeq" id="WP_068710770.1">
    <property type="nucleotide sequence ID" value="NZ_LSZP01000003.1"/>
</dbReference>
<keyword evidence="11" id="KW-0966">Cell projection</keyword>
<dbReference type="STRING" id="1548208.AXK12_00835"/>
<dbReference type="Proteomes" id="UP000071392">
    <property type="component" value="Unassembled WGS sequence"/>
</dbReference>
<name>A0A139SU25_9BACT</name>
<keyword evidence="2 8" id="KW-0813">Transport</keyword>
<evidence type="ECO:0000256" key="5">
    <source>
        <dbReference type="ARBA" id="ARBA00022927"/>
    </source>
</evidence>
<keyword evidence="3" id="KW-1003">Cell membrane</keyword>
<evidence type="ECO:0000313" key="12">
    <source>
        <dbReference type="Proteomes" id="UP000071392"/>
    </source>
</evidence>
<keyword evidence="5 8" id="KW-0653">Protein transport</keyword>
<dbReference type="OrthoDB" id="4045at2"/>
<dbReference type="AlphaFoldDB" id="A0A139SU25"/>
<sequence>MITQLLPMAFLMNLTLMELFIHGGPIMWPILLTSFIAITVIVERIIFIIRENSSRDEEAVEAILDKAEKNDIEGAIAIGKKSGDYVARVLVYALEHRKSSFANALVRASNRELARFQQGLPTLDTVIPIVQLMGLLGTVTGMMRVFGALGEGDIAANAGQITGGVGEALIAVATGLAIAITAMLPFNYLNTRAEQAKHDLADASNALEIILHKHEAATAAAR</sequence>
<gene>
    <name evidence="11" type="ORF">AXK12_00835</name>
</gene>
<reference evidence="11 12" key="1">
    <citation type="submission" date="2016-02" db="EMBL/GenBank/DDBJ databases">
        <authorList>
            <person name="Wen L."/>
            <person name="He K."/>
            <person name="Yang H."/>
        </authorList>
    </citation>
    <scope>NUCLEOTIDE SEQUENCE [LARGE SCALE GENOMIC DNA]</scope>
    <source>
        <strain evidence="11 12">CV41</strain>
    </source>
</reference>
<keyword evidence="12" id="KW-1185">Reference proteome</keyword>
<dbReference type="PANTHER" id="PTHR30625:SF15">
    <property type="entry name" value="BIOPOLYMER TRANSPORT PROTEIN EXBB"/>
    <property type="match status" value="1"/>
</dbReference>
<evidence type="ECO:0000256" key="7">
    <source>
        <dbReference type="ARBA" id="ARBA00023136"/>
    </source>
</evidence>
<evidence type="ECO:0000256" key="3">
    <source>
        <dbReference type="ARBA" id="ARBA00022475"/>
    </source>
</evidence>
<comment type="subcellular location">
    <subcellularLocation>
        <location evidence="1">Cell membrane</location>
        <topology evidence="1">Multi-pass membrane protein</topology>
    </subcellularLocation>
    <subcellularLocation>
        <location evidence="8">Membrane</location>
        <topology evidence="8">Multi-pass membrane protein</topology>
    </subcellularLocation>
</comment>
<organism evidence="11 12">
    <name type="scientific">Cephaloticoccus capnophilus</name>
    <dbReference type="NCBI Taxonomy" id="1548208"/>
    <lineage>
        <taxon>Bacteria</taxon>
        <taxon>Pseudomonadati</taxon>
        <taxon>Verrucomicrobiota</taxon>
        <taxon>Opitutia</taxon>
        <taxon>Opitutales</taxon>
        <taxon>Opitutaceae</taxon>
        <taxon>Cephaloticoccus</taxon>
    </lineage>
</organism>
<evidence type="ECO:0000256" key="6">
    <source>
        <dbReference type="ARBA" id="ARBA00022989"/>
    </source>
</evidence>
<dbReference type="GO" id="GO:0017038">
    <property type="term" value="P:protein import"/>
    <property type="evidence" value="ECO:0007669"/>
    <property type="project" value="TreeGrafter"/>
</dbReference>
<accession>A0A139SU25</accession>
<dbReference type="InterPro" id="IPR050790">
    <property type="entry name" value="ExbB/TolQ_transport"/>
</dbReference>
<comment type="caution">
    <text evidence="11">The sequence shown here is derived from an EMBL/GenBank/DDBJ whole genome shotgun (WGS) entry which is preliminary data.</text>
</comment>
<comment type="similarity">
    <text evidence="8">Belongs to the exbB/tolQ family.</text>
</comment>
<keyword evidence="6 9" id="KW-1133">Transmembrane helix</keyword>
<dbReference type="PANTHER" id="PTHR30625">
    <property type="entry name" value="PROTEIN TOLQ"/>
    <property type="match status" value="1"/>
</dbReference>
<feature type="domain" description="MotA/TolQ/ExbB proton channel" evidence="10">
    <location>
        <begin position="95"/>
        <end position="199"/>
    </location>
</feature>
<evidence type="ECO:0000259" key="10">
    <source>
        <dbReference type="Pfam" id="PF01618"/>
    </source>
</evidence>
<keyword evidence="11" id="KW-0969">Cilium</keyword>
<dbReference type="Pfam" id="PF01618">
    <property type="entry name" value="MotA_ExbB"/>
    <property type="match status" value="1"/>
</dbReference>
<evidence type="ECO:0000313" key="11">
    <source>
        <dbReference type="EMBL" id="KXU37941.1"/>
    </source>
</evidence>
<keyword evidence="11" id="KW-0282">Flagellum</keyword>
<evidence type="ECO:0000256" key="1">
    <source>
        <dbReference type="ARBA" id="ARBA00004651"/>
    </source>
</evidence>
<feature type="transmembrane region" description="Helical" evidence="9">
    <location>
        <begin position="169"/>
        <end position="189"/>
    </location>
</feature>
<evidence type="ECO:0000256" key="9">
    <source>
        <dbReference type="SAM" id="Phobius"/>
    </source>
</evidence>